<proteinExistence type="predicted"/>
<evidence type="ECO:0000313" key="3">
    <source>
        <dbReference type="Proteomes" id="UP000186817"/>
    </source>
</evidence>
<dbReference type="PANTHER" id="PTHR47525">
    <property type="entry name" value="OS07G0295200 PROTEIN"/>
    <property type="match status" value="1"/>
</dbReference>
<protein>
    <submittedName>
        <fullName evidence="2">Uncharacterized protein</fullName>
    </submittedName>
</protein>
<dbReference type="PANTHER" id="PTHR47525:SF1">
    <property type="entry name" value="OS07G0295200 PROTEIN"/>
    <property type="match status" value="1"/>
</dbReference>
<keyword evidence="3" id="KW-1185">Reference proteome</keyword>
<dbReference type="Gene3D" id="3.10.120.10">
    <property type="entry name" value="Cytochrome b5-like heme/steroid binding domain"/>
    <property type="match status" value="1"/>
</dbReference>
<dbReference type="Pfam" id="PF00173">
    <property type="entry name" value="Cyt-b5"/>
    <property type="match status" value="1"/>
</dbReference>
<reference evidence="2 3" key="1">
    <citation type="submission" date="2016-02" db="EMBL/GenBank/DDBJ databases">
        <title>Genome analysis of coral dinoflagellate symbionts highlights evolutionary adaptations to a symbiotic lifestyle.</title>
        <authorList>
            <person name="Aranda M."/>
            <person name="Li Y."/>
            <person name="Liew Y.J."/>
            <person name="Baumgarten S."/>
            <person name="Simakov O."/>
            <person name="Wilson M."/>
            <person name="Piel J."/>
            <person name="Ashoor H."/>
            <person name="Bougouffa S."/>
            <person name="Bajic V.B."/>
            <person name="Ryu T."/>
            <person name="Ravasi T."/>
            <person name="Bayer T."/>
            <person name="Micklem G."/>
            <person name="Kim H."/>
            <person name="Bhak J."/>
            <person name="Lajeunesse T.C."/>
            <person name="Voolstra C.R."/>
        </authorList>
    </citation>
    <scope>NUCLEOTIDE SEQUENCE [LARGE SCALE GENOMIC DNA]</scope>
    <source>
        <strain evidence="2 3">CCMP2467</strain>
    </source>
</reference>
<dbReference type="InterPro" id="IPR001199">
    <property type="entry name" value="Cyt_B5-like_heme/steroid-bd"/>
</dbReference>
<gene>
    <name evidence="2" type="ORF">AK812_SmicGene24325</name>
</gene>
<dbReference type="AlphaFoldDB" id="A0A1Q9DEY6"/>
<dbReference type="InterPro" id="IPR057965">
    <property type="entry name" value="STEEP1_dom"/>
</dbReference>
<feature type="region of interest" description="Disordered" evidence="1">
    <location>
        <begin position="546"/>
        <end position="595"/>
    </location>
</feature>
<feature type="compositionally biased region" description="Basic and acidic residues" evidence="1">
    <location>
        <begin position="575"/>
        <end position="591"/>
    </location>
</feature>
<evidence type="ECO:0000313" key="2">
    <source>
        <dbReference type="EMBL" id="OLP93766.1"/>
    </source>
</evidence>
<organism evidence="2 3">
    <name type="scientific">Symbiodinium microadriaticum</name>
    <name type="common">Dinoflagellate</name>
    <name type="synonym">Zooxanthella microadriatica</name>
    <dbReference type="NCBI Taxonomy" id="2951"/>
    <lineage>
        <taxon>Eukaryota</taxon>
        <taxon>Sar</taxon>
        <taxon>Alveolata</taxon>
        <taxon>Dinophyceae</taxon>
        <taxon>Suessiales</taxon>
        <taxon>Symbiodiniaceae</taxon>
        <taxon>Symbiodinium</taxon>
    </lineage>
</organism>
<dbReference type="PROSITE" id="PS50255">
    <property type="entry name" value="CYTOCHROME_B5_2"/>
    <property type="match status" value="1"/>
</dbReference>
<dbReference type="PROSITE" id="PS50157">
    <property type="entry name" value="ZINC_FINGER_C2H2_2"/>
    <property type="match status" value="1"/>
</dbReference>
<dbReference type="InterPro" id="IPR036400">
    <property type="entry name" value="Cyt_B5-like_heme/steroid_sf"/>
</dbReference>
<feature type="compositionally biased region" description="Acidic residues" evidence="1">
    <location>
        <begin position="561"/>
        <end position="574"/>
    </location>
</feature>
<dbReference type="InterPro" id="IPR013087">
    <property type="entry name" value="Znf_C2H2_type"/>
</dbReference>
<sequence length="610" mass="67317">MWDEHALHGDSCRDVSVAQVYDVTNFHKKHPGGPGVLLQMGGKDATAAAAAAHKSILPANLMWEFCIGYIVSQSKDKVKSEVKRASADAARDAQQAEGRVDGVALLCKMQAFLQDVLQKQKSNNSVQVSKQLETRLESLRLYASAVQAEGREEESPEAAAFSALCPCTTPDLFAQACESPDVKPERSFTTIMEEMDSEILPLSDDALAAPESSSQIRWSALKGRDARGNRRLVFVVVAGVGRRRQTAPGFISNVVRGHDVLCLAGRRMPKVVTSRRLPVYTNKGQKEDDRFNAFHCKRCRTHLVTTDADLANIPRRRTDGAMVLDARLQVISLYTVKREGSRVIRREKGAERQYVHACPSCDQDVGYTSKPHEADLELVYLSDTAVTVPWHRMKSPFTCKVCGYICQSQGQLEFHRKQKQHTEEMEKEQEAANELKPIIVGCMTGATQPQAFERQMIDAPVDMAAISTLVPPVAAWVLVSKEGFVVRASPSAVDTGSQKAASLKHIAEEKTPPFSQDLYGGNALVLQFTPDDETFFNTTLSVLREGDCDADDSDSSRDNDDNSDQDEELPEDGEDSQKDDGYDGGADKDVAEEQYDGDYAMMMVMMMTIC</sequence>
<dbReference type="InterPro" id="IPR053323">
    <property type="entry name" value="UPF0235"/>
</dbReference>
<dbReference type="PROSITE" id="PS00028">
    <property type="entry name" value="ZINC_FINGER_C2H2_1"/>
    <property type="match status" value="1"/>
</dbReference>
<dbReference type="Proteomes" id="UP000186817">
    <property type="component" value="Unassembled WGS sequence"/>
</dbReference>
<dbReference type="SUPFAM" id="SSF55856">
    <property type="entry name" value="Cytochrome b5-like heme/steroid binding domain"/>
    <property type="match status" value="1"/>
</dbReference>
<name>A0A1Q9DEY6_SYMMI</name>
<accession>A0A1Q9DEY6</accession>
<dbReference type="EMBL" id="LSRX01000570">
    <property type="protein sequence ID" value="OLP93766.1"/>
    <property type="molecule type" value="Genomic_DNA"/>
</dbReference>
<comment type="caution">
    <text evidence="2">The sequence shown here is derived from an EMBL/GenBank/DDBJ whole genome shotgun (WGS) entry which is preliminary data.</text>
</comment>
<dbReference type="OrthoDB" id="418131at2759"/>
<dbReference type="SMART" id="SM01117">
    <property type="entry name" value="Cyt-b5"/>
    <property type="match status" value="1"/>
</dbReference>
<dbReference type="Pfam" id="PF25809">
    <property type="entry name" value="STEEP1"/>
    <property type="match status" value="1"/>
</dbReference>
<evidence type="ECO:0000256" key="1">
    <source>
        <dbReference type="SAM" id="MobiDB-lite"/>
    </source>
</evidence>